<dbReference type="InterPro" id="IPR020845">
    <property type="entry name" value="AMP-binding_CS"/>
</dbReference>
<dbReference type="InterPro" id="IPR011957">
    <property type="entry name" value="Benz_CoA_lig"/>
</dbReference>
<evidence type="ECO:0000313" key="4">
    <source>
        <dbReference type="EMBL" id="MFC5384770.1"/>
    </source>
</evidence>
<feature type="domain" description="AMP-dependent synthetase/ligase" evidence="2">
    <location>
        <begin position="37"/>
        <end position="400"/>
    </location>
</feature>
<evidence type="ECO:0000259" key="3">
    <source>
        <dbReference type="Pfam" id="PF13193"/>
    </source>
</evidence>
<dbReference type="SUPFAM" id="SSF56801">
    <property type="entry name" value="Acetyl-CoA synthetase-like"/>
    <property type="match status" value="1"/>
</dbReference>
<dbReference type="PROSITE" id="PS00455">
    <property type="entry name" value="AMP_BINDING"/>
    <property type="match status" value="1"/>
</dbReference>
<proteinExistence type="predicted"/>
<dbReference type="GO" id="GO:0016874">
    <property type="term" value="F:ligase activity"/>
    <property type="evidence" value="ECO:0007669"/>
    <property type="project" value="UniProtKB-KW"/>
</dbReference>
<dbReference type="Gene3D" id="3.30.300.30">
    <property type="match status" value="1"/>
</dbReference>
<accession>A0ABW0GT41</accession>
<dbReference type="InterPro" id="IPR000873">
    <property type="entry name" value="AMP-dep_synth/lig_dom"/>
</dbReference>
<feature type="domain" description="AMP-binding enzyme C-terminal" evidence="3">
    <location>
        <begin position="450"/>
        <end position="527"/>
    </location>
</feature>
<dbReference type="PANTHER" id="PTHR43352">
    <property type="entry name" value="ACETYL-COA SYNTHETASE"/>
    <property type="match status" value="1"/>
</dbReference>
<reference evidence="5" key="1">
    <citation type="journal article" date="2019" name="Int. J. Syst. Evol. Microbiol.">
        <title>The Global Catalogue of Microorganisms (GCM) 10K type strain sequencing project: providing services to taxonomists for standard genome sequencing and annotation.</title>
        <authorList>
            <consortium name="The Broad Institute Genomics Platform"/>
            <consortium name="The Broad Institute Genome Sequencing Center for Infectious Disease"/>
            <person name="Wu L."/>
            <person name="Ma J."/>
        </authorList>
    </citation>
    <scope>NUCLEOTIDE SEQUENCE [LARGE SCALE GENOMIC DNA]</scope>
    <source>
        <strain evidence="5">CGMCC 4.1415</strain>
    </source>
</reference>
<dbReference type="RefSeq" id="WP_378227620.1">
    <property type="nucleotide sequence ID" value="NZ_JBHSLL010000010.1"/>
</dbReference>
<sequence>MNSLIYSEAWREWSDPEIPDYISPTQLMLDRHIDNGLQDKTAIIVDGVRVSYGELLAETCRVANSLIGLGLPRESRVLVSANDSLQTIAIWLGAIRAGLIPVSISDLYKPDMFLYFIEDTGARAVYIDPAQLPKLRALQERLPVTLEKVIVNGATDDAGPIGAVEVLSYPDLVAGHFPQMRSVELHANDMAYMFYSGGTTGTPKGIVHLAHDFILVPERHGFWWYYNQDDVVFATSKKYFTHGLWPGVLIPLYFGATIILSSGPATPAVVTELIETFRPTKLITVPTIIKLLLAYFDEIGLSPDFSSLQAVYTASEKMPPEIFEKWHARFGHELMDSIGSSEVTYEWIANRPSDFRRGSLGRPLVGVEIRLVDDNGKDITQPDTPGECLVKSRTACLFYWRKFDQTKAIFQGEWVHTGDQLQFDSDGYFWFAGRSNDVFKVKGMWVSPIEIEAAITSDHRVQEAAAICVEDGEGFSRVKAFVVLRKDVGGDEKLVAELKARVRADAGGYKVPDTIEFVAELPRTPLQKIDRKTLREMEAGARRQ</sequence>
<protein>
    <submittedName>
        <fullName evidence="4">Benzoate-CoA ligase family protein</fullName>
    </submittedName>
</protein>
<dbReference type="Proteomes" id="UP001596016">
    <property type="component" value="Unassembled WGS sequence"/>
</dbReference>
<gene>
    <name evidence="4" type="ORF">ACFPLB_02195</name>
</gene>
<dbReference type="InterPro" id="IPR025110">
    <property type="entry name" value="AMP-bd_C"/>
</dbReference>
<dbReference type="Pfam" id="PF00501">
    <property type="entry name" value="AMP-binding"/>
    <property type="match status" value="1"/>
</dbReference>
<dbReference type="Gene3D" id="3.40.50.12780">
    <property type="entry name" value="N-terminal domain of ligase-like"/>
    <property type="match status" value="1"/>
</dbReference>
<dbReference type="Pfam" id="PF13193">
    <property type="entry name" value="AMP-binding_C"/>
    <property type="match status" value="1"/>
</dbReference>
<evidence type="ECO:0000259" key="2">
    <source>
        <dbReference type="Pfam" id="PF00501"/>
    </source>
</evidence>
<dbReference type="PANTHER" id="PTHR43352:SF1">
    <property type="entry name" value="ANTHRANILATE--COA LIGASE"/>
    <property type="match status" value="1"/>
</dbReference>
<dbReference type="InterPro" id="IPR045851">
    <property type="entry name" value="AMP-bd_C_sf"/>
</dbReference>
<evidence type="ECO:0000256" key="1">
    <source>
        <dbReference type="ARBA" id="ARBA00022598"/>
    </source>
</evidence>
<keyword evidence="5" id="KW-1185">Reference proteome</keyword>
<keyword evidence="1 4" id="KW-0436">Ligase</keyword>
<organism evidence="4 5">
    <name type="scientific">Aquamicrobium segne</name>
    <dbReference type="NCBI Taxonomy" id="469547"/>
    <lineage>
        <taxon>Bacteria</taxon>
        <taxon>Pseudomonadati</taxon>
        <taxon>Pseudomonadota</taxon>
        <taxon>Alphaproteobacteria</taxon>
        <taxon>Hyphomicrobiales</taxon>
        <taxon>Phyllobacteriaceae</taxon>
        <taxon>Aquamicrobium</taxon>
    </lineage>
</organism>
<name>A0ABW0GT41_9HYPH</name>
<dbReference type="EMBL" id="JBHSLL010000010">
    <property type="protein sequence ID" value="MFC5384770.1"/>
    <property type="molecule type" value="Genomic_DNA"/>
</dbReference>
<comment type="caution">
    <text evidence="4">The sequence shown here is derived from an EMBL/GenBank/DDBJ whole genome shotgun (WGS) entry which is preliminary data.</text>
</comment>
<evidence type="ECO:0000313" key="5">
    <source>
        <dbReference type="Proteomes" id="UP001596016"/>
    </source>
</evidence>
<dbReference type="InterPro" id="IPR042099">
    <property type="entry name" value="ANL_N_sf"/>
</dbReference>
<dbReference type="NCBIfam" id="TIGR02262">
    <property type="entry name" value="benz_CoA_lig"/>
    <property type="match status" value="1"/>
</dbReference>